<keyword evidence="7" id="KW-1185">Reference proteome</keyword>
<dbReference type="PANTHER" id="PTHR43335">
    <property type="entry name" value="ABC TRANSPORTER, ATP-BINDING PROTEIN"/>
    <property type="match status" value="1"/>
</dbReference>
<protein>
    <submittedName>
        <fullName evidence="6">ABC transporter ATP-binding protein</fullName>
    </submittedName>
</protein>
<reference evidence="6 7" key="1">
    <citation type="journal article" date="2021" name="Sci. Rep.">
        <title>The distribution of antibiotic resistance genes in chicken gut microbiota commensals.</title>
        <authorList>
            <person name="Juricova H."/>
            <person name="Matiasovicova J."/>
            <person name="Kubasova T."/>
            <person name="Cejkova D."/>
            <person name="Rychlik I."/>
        </authorList>
    </citation>
    <scope>NUCLEOTIDE SEQUENCE [LARGE SCALE GENOMIC DNA]</scope>
    <source>
        <strain evidence="6 7">An794</strain>
    </source>
</reference>
<keyword evidence="2" id="KW-0813">Transport</keyword>
<accession>A0ABS2EZZ1</accession>
<proteinExistence type="inferred from homology"/>
<dbReference type="SMART" id="SM00382">
    <property type="entry name" value="AAA"/>
    <property type="match status" value="1"/>
</dbReference>
<evidence type="ECO:0000256" key="1">
    <source>
        <dbReference type="ARBA" id="ARBA00005417"/>
    </source>
</evidence>
<gene>
    <name evidence="6" type="ORF">H9X80_01820</name>
</gene>
<dbReference type="PROSITE" id="PS50893">
    <property type="entry name" value="ABC_TRANSPORTER_2"/>
    <property type="match status" value="1"/>
</dbReference>
<evidence type="ECO:0000256" key="3">
    <source>
        <dbReference type="ARBA" id="ARBA00022741"/>
    </source>
</evidence>
<keyword evidence="4 6" id="KW-0067">ATP-binding</keyword>
<dbReference type="RefSeq" id="WP_204792651.1">
    <property type="nucleotide sequence ID" value="NZ_JACSNQ010000002.1"/>
</dbReference>
<dbReference type="GO" id="GO:0005524">
    <property type="term" value="F:ATP binding"/>
    <property type="evidence" value="ECO:0007669"/>
    <property type="project" value="UniProtKB-KW"/>
</dbReference>
<dbReference type="InterPro" id="IPR003439">
    <property type="entry name" value="ABC_transporter-like_ATP-bd"/>
</dbReference>
<dbReference type="SUPFAM" id="SSF52540">
    <property type="entry name" value="P-loop containing nucleoside triphosphate hydrolases"/>
    <property type="match status" value="1"/>
</dbReference>
<dbReference type="Gene3D" id="3.40.50.300">
    <property type="entry name" value="P-loop containing nucleotide triphosphate hydrolases"/>
    <property type="match status" value="1"/>
</dbReference>
<feature type="domain" description="ABC transporter" evidence="5">
    <location>
        <begin position="8"/>
        <end position="249"/>
    </location>
</feature>
<evidence type="ECO:0000313" key="7">
    <source>
        <dbReference type="Proteomes" id="UP000712527"/>
    </source>
</evidence>
<evidence type="ECO:0000256" key="4">
    <source>
        <dbReference type="ARBA" id="ARBA00022840"/>
    </source>
</evidence>
<dbReference type="EMBL" id="JACSNQ010000002">
    <property type="protein sequence ID" value="MBM6774291.1"/>
    <property type="molecule type" value="Genomic_DNA"/>
</dbReference>
<dbReference type="Proteomes" id="UP000712527">
    <property type="component" value="Unassembled WGS sequence"/>
</dbReference>
<evidence type="ECO:0000259" key="5">
    <source>
        <dbReference type="PROSITE" id="PS50893"/>
    </source>
</evidence>
<sequence length="338" mass="35206">MGSTTYAIETTRLTKTFLHGRVRAVSDVSLRVPAGAVYGLVGKNGAGKSTLLKLVSGLMRADHGEVSVLGRRLAPGESDPRLGVLVEAPAVYGRLDAFENLMNRALVLGLPDPKGACREALDLVGLDARTAGDGRPRALWPRGSYVDDLSRGQRQRLGVALALLGSPQVLLLDEPLNGIDPTGAAALRDLLARLNRERGVTVVISSHVLAHLERICTHYGVLREGSLACELTADELADACVTHLTLRVDAPECAVAALAEELPGLTVRVLPDGALRVSAPGGGEPDRTVLSQVLLAAGIAVTELSVSAPDLEAELVSLIDGSGEKDARPVGASGDGRG</sequence>
<keyword evidence="3" id="KW-0547">Nucleotide-binding</keyword>
<name>A0ABS2EZZ1_9ACTN</name>
<evidence type="ECO:0000256" key="2">
    <source>
        <dbReference type="ARBA" id="ARBA00022448"/>
    </source>
</evidence>
<dbReference type="InterPro" id="IPR027417">
    <property type="entry name" value="P-loop_NTPase"/>
</dbReference>
<comment type="similarity">
    <text evidence="1">Belongs to the ABC transporter superfamily.</text>
</comment>
<dbReference type="Pfam" id="PF00005">
    <property type="entry name" value="ABC_tran"/>
    <property type="match status" value="1"/>
</dbReference>
<comment type="caution">
    <text evidence="6">The sequence shown here is derived from an EMBL/GenBank/DDBJ whole genome shotgun (WGS) entry which is preliminary data.</text>
</comment>
<organism evidence="6 7">
    <name type="scientific">Olsenella profusa</name>
    <dbReference type="NCBI Taxonomy" id="138595"/>
    <lineage>
        <taxon>Bacteria</taxon>
        <taxon>Bacillati</taxon>
        <taxon>Actinomycetota</taxon>
        <taxon>Coriobacteriia</taxon>
        <taxon>Coriobacteriales</taxon>
        <taxon>Atopobiaceae</taxon>
        <taxon>Olsenella</taxon>
    </lineage>
</organism>
<dbReference type="InterPro" id="IPR003593">
    <property type="entry name" value="AAA+_ATPase"/>
</dbReference>
<dbReference type="PANTHER" id="PTHR43335:SF11">
    <property type="entry name" value="ABC TRANSPORTER RELATED"/>
    <property type="match status" value="1"/>
</dbReference>
<evidence type="ECO:0000313" key="6">
    <source>
        <dbReference type="EMBL" id="MBM6774291.1"/>
    </source>
</evidence>